<dbReference type="HOGENOM" id="CLU_043858_1_1_1"/>
<protein>
    <recommendedName>
        <fullName evidence="1">HNH nuclease domain-containing protein</fullName>
    </recommendedName>
</protein>
<proteinExistence type="predicted"/>
<evidence type="ECO:0000313" key="2">
    <source>
        <dbReference type="EMBL" id="KIW39753.1"/>
    </source>
</evidence>
<accession>A0A0D2D9F3</accession>
<organism evidence="2 3">
    <name type="scientific">Exophiala oligosperma</name>
    <dbReference type="NCBI Taxonomy" id="215243"/>
    <lineage>
        <taxon>Eukaryota</taxon>
        <taxon>Fungi</taxon>
        <taxon>Dikarya</taxon>
        <taxon>Ascomycota</taxon>
        <taxon>Pezizomycotina</taxon>
        <taxon>Eurotiomycetes</taxon>
        <taxon>Chaetothyriomycetidae</taxon>
        <taxon>Chaetothyriales</taxon>
        <taxon>Herpotrichiellaceae</taxon>
        <taxon>Exophiala</taxon>
    </lineage>
</organism>
<sequence length="389" mass="43507">MSTAQCSPAEPHHRHQSSLEGVIDSCAATPPLSPEQRQDWTRVFTAVIDACEPLQDPKPYKPITLVRLTYEFARSETSKDNFLRFFFRHTEISSDVSPSESTPASEHVPRLVDFAQTLFENFFLPLRATTKKTPQPSPAILSDVQSVHTIAGTTDRLAALRGECLIRDHYRCVISRTFDRDQMRTRVSRDGAENAQDDEGNLLSEERGTFTTLEVAHIMPHSLMTLSSGKTELDESKRLALAILNMFDDGVVHLIEGVNIDRPRNAITLTHDFHDLFGRFEAYFEATGNEQHTYRIDSTDTGIGRHPLFPVTRTLFLTDTRTIDPPSPRLLAIHAAIAKILHMSAAGSYIDSILYDLDKGGISVDGSTPLGHFTALRIHGWVDGRIRVC</sequence>
<keyword evidence="3" id="KW-1185">Reference proteome</keyword>
<dbReference type="RefSeq" id="XP_016259969.1">
    <property type="nucleotide sequence ID" value="XM_016409661.1"/>
</dbReference>
<evidence type="ECO:0000313" key="3">
    <source>
        <dbReference type="Proteomes" id="UP000053342"/>
    </source>
</evidence>
<reference evidence="2 3" key="1">
    <citation type="submission" date="2015-01" db="EMBL/GenBank/DDBJ databases">
        <title>The Genome Sequence of Exophiala oligosperma CBS72588.</title>
        <authorList>
            <consortium name="The Broad Institute Genomics Platform"/>
            <person name="Cuomo C."/>
            <person name="de Hoog S."/>
            <person name="Gorbushina A."/>
            <person name="Stielow B."/>
            <person name="Teixiera M."/>
            <person name="Abouelleil A."/>
            <person name="Chapman S.B."/>
            <person name="Priest M."/>
            <person name="Young S.K."/>
            <person name="Wortman J."/>
            <person name="Nusbaum C."/>
            <person name="Birren B."/>
        </authorList>
    </citation>
    <scope>NUCLEOTIDE SEQUENCE [LARGE SCALE GENOMIC DNA]</scope>
    <source>
        <strain evidence="2 3">CBS 72588</strain>
    </source>
</reference>
<dbReference type="VEuPathDB" id="FungiDB:PV06_08339"/>
<dbReference type="AlphaFoldDB" id="A0A0D2D9F3"/>
<feature type="domain" description="HNH nuclease" evidence="1">
    <location>
        <begin position="202"/>
        <end position="284"/>
    </location>
</feature>
<dbReference type="EMBL" id="KN847339">
    <property type="protein sequence ID" value="KIW39753.1"/>
    <property type="molecule type" value="Genomic_DNA"/>
</dbReference>
<dbReference type="GeneID" id="27360413"/>
<dbReference type="InterPro" id="IPR003615">
    <property type="entry name" value="HNH_nuc"/>
</dbReference>
<dbReference type="Pfam" id="PF13391">
    <property type="entry name" value="HNH_2"/>
    <property type="match status" value="1"/>
</dbReference>
<dbReference type="OrthoDB" id="2104739at2759"/>
<name>A0A0D2D9F3_9EURO</name>
<dbReference type="Proteomes" id="UP000053342">
    <property type="component" value="Unassembled WGS sequence"/>
</dbReference>
<evidence type="ECO:0000259" key="1">
    <source>
        <dbReference type="Pfam" id="PF13391"/>
    </source>
</evidence>
<gene>
    <name evidence="2" type="ORF">PV06_08339</name>
</gene>
<dbReference type="STRING" id="215243.A0A0D2D9F3"/>